<reference evidence="8 9" key="1">
    <citation type="submission" date="2015-12" db="EMBL/GenBank/DDBJ databases">
        <title>The genome of Folsomia candida.</title>
        <authorList>
            <person name="Faddeeva A."/>
            <person name="Derks M.F."/>
            <person name="Anvar Y."/>
            <person name="Smit S."/>
            <person name="Van Straalen N."/>
            <person name="Roelofs D."/>
        </authorList>
    </citation>
    <scope>NUCLEOTIDE SEQUENCE [LARGE SCALE GENOMIC DNA]</scope>
    <source>
        <strain evidence="8 9">VU population</strain>
        <tissue evidence="8">Whole body</tissue>
    </source>
</reference>
<keyword evidence="9" id="KW-1185">Reference proteome</keyword>
<dbReference type="InterPro" id="IPR051739">
    <property type="entry name" value="Rhomboid_IM_Serine_Proteases"/>
</dbReference>
<evidence type="ECO:0000256" key="3">
    <source>
        <dbReference type="ARBA" id="ARBA00022692"/>
    </source>
</evidence>
<organism evidence="8 9">
    <name type="scientific">Folsomia candida</name>
    <name type="common">Springtail</name>
    <dbReference type="NCBI Taxonomy" id="158441"/>
    <lineage>
        <taxon>Eukaryota</taxon>
        <taxon>Metazoa</taxon>
        <taxon>Ecdysozoa</taxon>
        <taxon>Arthropoda</taxon>
        <taxon>Hexapoda</taxon>
        <taxon>Collembola</taxon>
        <taxon>Entomobryomorpha</taxon>
        <taxon>Isotomoidea</taxon>
        <taxon>Isotomidae</taxon>
        <taxon>Proisotominae</taxon>
        <taxon>Folsomia</taxon>
    </lineage>
</organism>
<keyword evidence="4 6" id="KW-1133">Transmembrane helix</keyword>
<dbReference type="PANTHER" id="PTHR45840:SF2">
    <property type="entry name" value="PROTEIN RHOMBOID-RELATED"/>
    <property type="match status" value="1"/>
</dbReference>
<evidence type="ECO:0000256" key="6">
    <source>
        <dbReference type="SAM" id="Phobius"/>
    </source>
</evidence>
<dbReference type="EMBL" id="LNIX01000050">
    <property type="protein sequence ID" value="OXA37948.1"/>
    <property type="molecule type" value="Genomic_DNA"/>
</dbReference>
<dbReference type="SUPFAM" id="SSF144091">
    <property type="entry name" value="Rhomboid-like"/>
    <property type="match status" value="1"/>
</dbReference>
<dbReference type="Proteomes" id="UP000198287">
    <property type="component" value="Unassembled WGS sequence"/>
</dbReference>
<feature type="transmembrane region" description="Helical" evidence="6">
    <location>
        <begin position="122"/>
        <end position="143"/>
    </location>
</feature>
<keyword evidence="3 6" id="KW-0812">Transmembrane</keyword>
<feature type="domain" description="Peptidase S54 rhomboid" evidence="7">
    <location>
        <begin position="39"/>
        <end position="170"/>
    </location>
</feature>
<comment type="caution">
    <text evidence="8">The sequence shown here is derived from an EMBL/GenBank/DDBJ whole genome shotgun (WGS) entry which is preliminary data.</text>
</comment>
<dbReference type="PANTHER" id="PTHR45840">
    <property type="entry name" value="RHOMBOID-RELATED PROTEIN"/>
    <property type="match status" value="1"/>
</dbReference>
<dbReference type="GO" id="GO:0016020">
    <property type="term" value="C:membrane"/>
    <property type="evidence" value="ECO:0007669"/>
    <property type="project" value="UniProtKB-SubCell"/>
</dbReference>
<dbReference type="GO" id="GO:0004252">
    <property type="term" value="F:serine-type endopeptidase activity"/>
    <property type="evidence" value="ECO:0007669"/>
    <property type="project" value="InterPro"/>
</dbReference>
<evidence type="ECO:0000256" key="2">
    <source>
        <dbReference type="ARBA" id="ARBA00009045"/>
    </source>
</evidence>
<dbReference type="AlphaFoldDB" id="A0A226CZH4"/>
<evidence type="ECO:0000256" key="4">
    <source>
        <dbReference type="ARBA" id="ARBA00022989"/>
    </source>
</evidence>
<dbReference type="OrthoDB" id="418595at2759"/>
<feature type="transmembrane region" description="Helical" evidence="6">
    <location>
        <begin position="12"/>
        <end position="33"/>
    </location>
</feature>
<name>A0A226CZH4_FOLCA</name>
<feature type="transmembrane region" description="Helical" evidence="6">
    <location>
        <begin position="39"/>
        <end position="56"/>
    </location>
</feature>
<keyword evidence="5 6" id="KW-0472">Membrane</keyword>
<evidence type="ECO:0000313" key="8">
    <source>
        <dbReference type="EMBL" id="OXA37948.1"/>
    </source>
</evidence>
<accession>A0A226CZH4</accession>
<proteinExistence type="inferred from homology"/>
<sequence>MTPDFALAKILFHSQVGCFYLFDFTKLLLLFGLDPYRRLVHLWVNITGQLILGVLFNVSNHHWAALGAIYLTSVIGGSLAITLFSPKVYASGASAGQYGILFAHMAVLGVSWHEAKWRRCRLFLLALYLILDIGLAPVLQILWEIQMNVSNSAHAGGAVTGFLVTIVLLRTTPETESHKMYKKVSKVATFLLILALLVCIGVNVSFPSRYLHLPDESLRFDYHKTHVQHYERALSTSYTIK</sequence>
<evidence type="ECO:0000256" key="1">
    <source>
        <dbReference type="ARBA" id="ARBA00004141"/>
    </source>
</evidence>
<evidence type="ECO:0000313" key="9">
    <source>
        <dbReference type="Proteomes" id="UP000198287"/>
    </source>
</evidence>
<protein>
    <submittedName>
        <fullName evidence="8">Rhomboid-related protein 1</fullName>
    </submittedName>
</protein>
<dbReference type="InterPro" id="IPR035952">
    <property type="entry name" value="Rhomboid-like_sf"/>
</dbReference>
<feature type="transmembrane region" description="Helical" evidence="6">
    <location>
        <begin position="63"/>
        <end position="84"/>
    </location>
</feature>
<gene>
    <name evidence="8" type="ORF">Fcan01_27250</name>
</gene>
<evidence type="ECO:0000256" key="5">
    <source>
        <dbReference type="ARBA" id="ARBA00023136"/>
    </source>
</evidence>
<dbReference type="InterPro" id="IPR022764">
    <property type="entry name" value="Peptidase_S54_rhomboid_dom"/>
</dbReference>
<dbReference type="Pfam" id="PF01694">
    <property type="entry name" value="Rhomboid"/>
    <property type="match status" value="1"/>
</dbReference>
<comment type="subcellular location">
    <subcellularLocation>
        <location evidence="1">Membrane</location>
        <topology evidence="1">Multi-pass membrane protein</topology>
    </subcellularLocation>
</comment>
<feature type="transmembrane region" description="Helical" evidence="6">
    <location>
        <begin position="155"/>
        <end position="172"/>
    </location>
</feature>
<evidence type="ECO:0000259" key="7">
    <source>
        <dbReference type="Pfam" id="PF01694"/>
    </source>
</evidence>
<comment type="similarity">
    <text evidence="2">Belongs to the peptidase S54 family.</text>
</comment>
<dbReference type="Gene3D" id="1.20.1540.10">
    <property type="entry name" value="Rhomboid-like"/>
    <property type="match status" value="1"/>
</dbReference>
<feature type="transmembrane region" description="Helical" evidence="6">
    <location>
        <begin position="184"/>
        <end position="206"/>
    </location>
</feature>